<organism evidence="1 2">
    <name type="scientific">Linnemannia elongata AG-77</name>
    <dbReference type="NCBI Taxonomy" id="1314771"/>
    <lineage>
        <taxon>Eukaryota</taxon>
        <taxon>Fungi</taxon>
        <taxon>Fungi incertae sedis</taxon>
        <taxon>Mucoromycota</taxon>
        <taxon>Mortierellomycotina</taxon>
        <taxon>Mortierellomycetes</taxon>
        <taxon>Mortierellales</taxon>
        <taxon>Mortierellaceae</taxon>
        <taxon>Linnemannia</taxon>
    </lineage>
</organism>
<protein>
    <submittedName>
        <fullName evidence="1">Uncharacterized protein</fullName>
    </submittedName>
</protein>
<proteinExistence type="predicted"/>
<dbReference type="Proteomes" id="UP000078512">
    <property type="component" value="Unassembled WGS sequence"/>
</dbReference>
<evidence type="ECO:0000313" key="1">
    <source>
        <dbReference type="EMBL" id="OAQ34009.1"/>
    </source>
</evidence>
<feature type="non-terminal residue" evidence="1">
    <location>
        <position position="86"/>
    </location>
</feature>
<accession>A0A197KC81</accession>
<dbReference type="EMBL" id="KV442019">
    <property type="protein sequence ID" value="OAQ34009.1"/>
    <property type="molecule type" value="Genomic_DNA"/>
</dbReference>
<dbReference type="AlphaFoldDB" id="A0A197KC81"/>
<gene>
    <name evidence="1" type="ORF">K457DRAFT_134330</name>
</gene>
<keyword evidence="2" id="KW-1185">Reference proteome</keyword>
<dbReference type="OrthoDB" id="2448441at2759"/>
<name>A0A197KC81_9FUNG</name>
<sequence length="86" mass="10378">MSYLIPGFRKTHNVFPKQIYFTATKEEVKEYRRKYFPKQKKVVDKALAKKMGWGLNDEEEDVGGEDEFLLHWRKSKIRSRSKRRVV</sequence>
<reference evidence="1 2" key="1">
    <citation type="submission" date="2016-05" db="EMBL/GenBank/DDBJ databases">
        <title>Genome sequencing reveals origins of a unique bacterial endosymbiosis in the earliest lineages of terrestrial Fungi.</title>
        <authorList>
            <consortium name="DOE Joint Genome Institute"/>
            <person name="Uehling J."/>
            <person name="Gryganskyi A."/>
            <person name="Hameed K."/>
            <person name="Tschaplinski T."/>
            <person name="Misztal P."/>
            <person name="Wu S."/>
            <person name="Desiro A."/>
            <person name="Vande Pol N."/>
            <person name="Du Z.-Y."/>
            <person name="Zienkiewicz A."/>
            <person name="Zienkiewicz K."/>
            <person name="Morin E."/>
            <person name="Tisserant E."/>
            <person name="Splivallo R."/>
            <person name="Hainaut M."/>
            <person name="Henrissat B."/>
            <person name="Ohm R."/>
            <person name="Kuo A."/>
            <person name="Yan J."/>
            <person name="Lipzen A."/>
            <person name="Nolan M."/>
            <person name="Labutti K."/>
            <person name="Barry K."/>
            <person name="Goldstein A."/>
            <person name="Labbe J."/>
            <person name="Schadt C."/>
            <person name="Tuskan G."/>
            <person name="Grigoriev I."/>
            <person name="Martin F."/>
            <person name="Vilgalys R."/>
            <person name="Bonito G."/>
        </authorList>
    </citation>
    <scope>NUCLEOTIDE SEQUENCE [LARGE SCALE GENOMIC DNA]</scope>
    <source>
        <strain evidence="1 2">AG-77</strain>
    </source>
</reference>
<evidence type="ECO:0000313" key="2">
    <source>
        <dbReference type="Proteomes" id="UP000078512"/>
    </source>
</evidence>